<keyword evidence="2" id="KW-1185">Reference proteome</keyword>
<organism evidence="1 2">
    <name type="scientific">Smallanthus sonchifolius</name>
    <dbReference type="NCBI Taxonomy" id="185202"/>
    <lineage>
        <taxon>Eukaryota</taxon>
        <taxon>Viridiplantae</taxon>
        <taxon>Streptophyta</taxon>
        <taxon>Embryophyta</taxon>
        <taxon>Tracheophyta</taxon>
        <taxon>Spermatophyta</taxon>
        <taxon>Magnoliopsida</taxon>
        <taxon>eudicotyledons</taxon>
        <taxon>Gunneridae</taxon>
        <taxon>Pentapetalae</taxon>
        <taxon>asterids</taxon>
        <taxon>campanulids</taxon>
        <taxon>Asterales</taxon>
        <taxon>Asteraceae</taxon>
        <taxon>Asteroideae</taxon>
        <taxon>Heliantheae alliance</taxon>
        <taxon>Millerieae</taxon>
        <taxon>Smallanthus</taxon>
    </lineage>
</organism>
<accession>A0ACB9HZ26</accession>
<reference evidence="1 2" key="2">
    <citation type="journal article" date="2022" name="Mol. Ecol. Resour.">
        <title>The genomes of chicory, endive, great burdock and yacon provide insights into Asteraceae paleo-polyploidization history and plant inulin production.</title>
        <authorList>
            <person name="Fan W."/>
            <person name="Wang S."/>
            <person name="Wang H."/>
            <person name="Wang A."/>
            <person name="Jiang F."/>
            <person name="Liu H."/>
            <person name="Zhao H."/>
            <person name="Xu D."/>
            <person name="Zhang Y."/>
        </authorList>
    </citation>
    <scope>NUCLEOTIDE SEQUENCE [LARGE SCALE GENOMIC DNA]</scope>
    <source>
        <strain evidence="2">cv. Yunnan</strain>
        <tissue evidence="1">Leaves</tissue>
    </source>
</reference>
<dbReference type="Proteomes" id="UP001056120">
    <property type="component" value="Linkage Group LG10"/>
</dbReference>
<sequence length="360" mass="40790">MIRGMKRGDEFIERGLLYPHVVSIEKIEKSVKIKSDFVVDMASTSASEPPSATEETPNWLQLPHELMAMILQRLDAVEILNSAQKVCTTWRSICKDPAMWKVINMLDSVVSWDPDSDSDYDLVSLTKQAVDRSCGELIDINLECFCTDDLLDHISQLSNKLKRLCLSNCYNITSSGLTHAAKKLPHLEELHLYYTSINVVDIEVIGQNCPHLKSFKLNKEFSRPLIEFDGDAFAIGSSMPELHHLQLFGNKMTNEGLQAILNGCPHLESLDVRRCFNLNLGAGNLGKLCVERVKYFKHPNESTKNCGFNVRIHAYDDIDDMYSSGYSEADDFSEDGFYEEDYEFSGGSVISEEDDYDYYD</sequence>
<gene>
    <name evidence="1" type="ORF">L1987_28830</name>
</gene>
<reference evidence="2" key="1">
    <citation type="journal article" date="2022" name="Mol. Ecol. Resour.">
        <title>The genomes of chicory, endive, great burdock and yacon provide insights into Asteraceae palaeo-polyploidization history and plant inulin production.</title>
        <authorList>
            <person name="Fan W."/>
            <person name="Wang S."/>
            <person name="Wang H."/>
            <person name="Wang A."/>
            <person name="Jiang F."/>
            <person name="Liu H."/>
            <person name="Zhao H."/>
            <person name="Xu D."/>
            <person name="Zhang Y."/>
        </authorList>
    </citation>
    <scope>NUCLEOTIDE SEQUENCE [LARGE SCALE GENOMIC DNA]</scope>
    <source>
        <strain evidence="2">cv. Yunnan</strain>
    </source>
</reference>
<evidence type="ECO:0000313" key="2">
    <source>
        <dbReference type="Proteomes" id="UP001056120"/>
    </source>
</evidence>
<protein>
    <submittedName>
        <fullName evidence="1">Uncharacterized protein</fullName>
    </submittedName>
</protein>
<evidence type="ECO:0000313" key="1">
    <source>
        <dbReference type="EMBL" id="KAI3800736.1"/>
    </source>
</evidence>
<name>A0ACB9HZ26_9ASTR</name>
<proteinExistence type="predicted"/>
<dbReference type="EMBL" id="CM042027">
    <property type="protein sequence ID" value="KAI3800736.1"/>
    <property type="molecule type" value="Genomic_DNA"/>
</dbReference>
<comment type="caution">
    <text evidence="1">The sequence shown here is derived from an EMBL/GenBank/DDBJ whole genome shotgun (WGS) entry which is preliminary data.</text>
</comment>